<accession>A0ABX8V9W1</accession>
<organism evidence="3 4">
    <name type="scientific">Mycolicibacterium pallens</name>
    <dbReference type="NCBI Taxonomy" id="370524"/>
    <lineage>
        <taxon>Bacteria</taxon>
        <taxon>Bacillati</taxon>
        <taxon>Actinomycetota</taxon>
        <taxon>Actinomycetes</taxon>
        <taxon>Mycobacteriales</taxon>
        <taxon>Mycobacteriaceae</taxon>
        <taxon>Mycolicibacterium</taxon>
    </lineage>
</organism>
<proteinExistence type="predicted"/>
<reference evidence="3 4" key="1">
    <citation type="submission" date="2021-07" db="EMBL/GenBank/DDBJ databases">
        <title>Whole genome sequencing of non-tuberculosis mycobacteria type-strains.</title>
        <authorList>
            <person name="Igarashi Y."/>
            <person name="Osugi A."/>
            <person name="Mitarai S."/>
        </authorList>
    </citation>
    <scope>NUCLEOTIDE SEQUENCE [LARGE SCALE GENOMIC DNA]</scope>
    <source>
        <strain evidence="3 4">JCM 16370</strain>
    </source>
</reference>
<feature type="chain" id="PRO_5046170255" evidence="2">
    <location>
        <begin position="25"/>
        <end position="75"/>
    </location>
</feature>
<protein>
    <submittedName>
        <fullName evidence="3">Uncharacterized protein</fullName>
    </submittedName>
</protein>
<evidence type="ECO:0000313" key="3">
    <source>
        <dbReference type="EMBL" id="QYL14578.1"/>
    </source>
</evidence>
<feature type="region of interest" description="Disordered" evidence="1">
    <location>
        <begin position="22"/>
        <end position="75"/>
    </location>
</feature>
<evidence type="ECO:0000313" key="4">
    <source>
        <dbReference type="Proteomes" id="UP000825367"/>
    </source>
</evidence>
<dbReference type="EMBL" id="CP080333">
    <property type="protein sequence ID" value="QYL14578.1"/>
    <property type="molecule type" value="Genomic_DNA"/>
</dbReference>
<dbReference type="RefSeq" id="WP_125477439.1">
    <property type="nucleotide sequence ID" value="NZ_BAAAVX010000038.1"/>
</dbReference>
<evidence type="ECO:0000256" key="1">
    <source>
        <dbReference type="SAM" id="MobiDB-lite"/>
    </source>
</evidence>
<evidence type="ECO:0000256" key="2">
    <source>
        <dbReference type="SAM" id="SignalP"/>
    </source>
</evidence>
<name>A0ABX8V9W1_9MYCO</name>
<keyword evidence="4" id="KW-1185">Reference proteome</keyword>
<feature type="signal peptide" evidence="2">
    <location>
        <begin position="1"/>
        <end position="24"/>
    </location>
</feature>
<gene>
    <name evidence="3" type="ORF">K0O64_15295</name>
</gene>
<dbReference type="Proteomes" id="UP000825367">
    <property type="component" value="Chromosome"/>
</dbReference>
<keyword evidence="2" id="KW-0732">Signal</keyword>
<sequence length="75" mass="7646">MRGSRTVRLVALAAVGVIAFPACGSTNNAPEPSPRSVSVQPTSKATIPGPNSFSPAPIAPLSPTARPRNTPTQQP</sequence>
<feature type="compositionally biased region" description="Polar residues" evidence="1">
    <location>
        <begin position="24"/>
        <end position="54"/>
    </location>
</feature>